<gene>
    <name evidence="2" type="primary">LOC111456538</name>
</gene>
<proteinExistence type="predicted"/>
<name>A0A6J1GSC3_CUCMO</name>
<sequence length="234" mass="26710">MDENLKIQRFEVPPSASNFEFLIESRDVPAVLVGGVMDWRSLSEWISYNGGLGNLQVVFQRSRCQNEVLHVPCSLADMNETKNHEHVVPSIRRLDQGVQCLSQLLEGGDLREKELREETYSHRLITIVHDHISASDQIKHLQSSSTKGSADEVERMEMTSLQSLENDQIATFIWNLEPCILQKFLLTTAVISFDFPITFTRLKLFSWKALRKLVYSNCSGLINILSFLIIEIDA</sequence>
<dbReference type="KEGG" id="cmos:111456538"/>
<organism evidence="1 2">
    <name type="scientific">Cucurbita moschata</name>
    <name type="common">Winter crookneck squash</name>
    <name type="synonym">Cucurbita pepo var. moschata</name>
    <dbReference type="NCBI Taxonomy" id="3662"/>
    <lineage>
        <taxon>Eukaryota</taxon>
        <taxon>Viridiplantae</taxon>
        <taxon>Streptophyta</taxon>
        <taxon>Embryophyta</taxon>
        <taxon>Tracheophyta</taxon>
        <taxon>Spermatophyta</taxon>
        <taxon>Magnoliopsida</taxon>
        <taxon>eudicotyledons</taxon>
        <taxon>Gunneridae</taxon>
        <taxon>Pentapetalae</taxon>
        <taxon>rosids</taxon>
        <taxon>fabids</taxon>
        <taxon>Cucurbitales</taxon>
        <taxon>Cucurbitaceae</taxon>
        <taxon>Cucurbiteae</taxon>
        <taxon>Cucurbita</taxon>
    </lineage>
</organism>
<protein>
    <submittedName>
        <fullName evidence="2">Uncharacterized protein LOC111456538 isoform X1</fullName>
    </submittedName>
</protein>
<dbReference type="GeneID" id="111456538"/>
<dbReference type="RefSeq" id="XP_022954214.1">
    <property type="nucleotide sequence ID" value="XM_023098446.1"/>
</dbReference>
<keyword evidence="1" id="KW-1185">Reference proteome</keyword>
<evidence type="ECO:0000313" key="2">
    <source>
        <dbReference type="RefSeq" id="XP_022954214.1"/>
    </source>
</evidence>
<accession>A0A6J1GSC3</accession>
<dbReference type="AlphaFoldDB" id="A0A6J1GSC3"/>
<reference evidence="2" key="1">
    <citation type="submission" date="2025-08" db="UniProtKB">
        <authorList>
            <consortium name="RefSeq"/>
        </authorList>
    </citation>
    <scope>IDENTIFICATION</scope>
    <source>
        <tissue evidence="2">Young leaves</tissue>
    </source>
</reference>
<evidence type="ECO:0000313" key="1">
    <source>
        <dbReference type="Proteomes" id="UP000504609"/>
    </source>
</evidence>
<dbReference type="Proteomes" id="UP000504609">
    <property type="component" value="Unplaced"/>
</dbReference>